<sequence length="634" mass="69981">MTWSSASVARLTCCVVAMLLCWVANDAIAFSFGFMRDLGLAYGGHDSISILASSVTSKSKIVPLRWTDVFPCVLNLDETIIPVHRNIGQVLTGDMLVDSGMKVKVKEGNDCTVLCSLPMTVGEAARLEKRIRGRYRAQLFLDGLPVMDKSPATHSRLRSRTGLPLGNSSTINDKLTTVVYNHFKFVIHYYVSGLEADAVHIVQFDVEPMSMALPPLPAGAACVPQEKPLLQTTGMAADKSITFSYSVTWVPTDTPFTTRWDAYTGENPYESKLHWFSTINVFFLVVLLSVLMWYLFVRAVRHEISTYNEEDLLGDREDSGWKLVSGDVFRPPRGAVVLSVLVGNGFQLLSMALASLLLAVIGMVSRGSRGMLITLLIGLFVFFAGVNGLVTATLIKFFHRRSWQAIMLSAVALPGFFFAVYLGLNFILLGNHAASTLPFTSLLYLLSLWLLISVPLCFAGAVVGFGTTVSIPVKMNTIPRTIPPQPWYMKGTVSYVVFGVVPFVASYVELQSVFSSMWLGAGYHMFGFLTVAFGLTLAIVAQISILSTYYQLQLLNYHWAWRSFFVSASYGVWLMAYCTFYYLFISVVKGFWGMLLYFGYMALACVTASLIFGAVGFVASLTFVRIAYSSIKGD</sequence>
<dbReference type="Proteomes" id="UP000037923">
    <property type="component" value="Unassembled WGS sequence"/>
</dbReference>
<feature type="transmembrane region" description="Helical" evidence="7">
    <location>
        <begin position="528"/>
        <end position="552"/>
    </location>
</feature>
<keyword evidence="6 7" id="KW-0472">Membrane</keyword>
<feature type="transmembrane region" description="Helical" evidence="7">
    <location>
        <begin position="564"/>
        <end position="585"/>
    </location>
</feature>
<keyword evidence="3 7" id="KW-0812">Transmembrane</keyword>
<feature type="transmembrane region" description="Helical" evidence="7">
    <location>
        <begin position="273"/>
        <end position="296"/>
    </location>
</feature>
<dbReference type="EMBL" id="LGTL01000004">
    <property type="protein sequence ID" value="KPA83008.1"/>
    <property type="molecule type" value="Genomic_DNA"/>
</dbReference>
<feature type="transmembrane region" description="Helical" evidence="7">
    <location>
        <begin position="335"/>
        <end position="364"/>
    </location>
</feature>
<evidence type="ECO:0000313" key="8">
    <source>
        <dbReference type="EMBL" id="KPA83008.1"/>
    </source>
</evidence>
<evidence type="ECO:0000256" key="1">
    <source>
        <dbReference type="ARBA" id="ARBA00004141"/>
    </source>
</evidence>
<evidence type="ECO:0000256" key="7">
    <source>
        <dbReference type="RuleBase" id="RU363079"/>
    </source>
</evidence>
<dbReference type="PANTHER" id="PTHR10766">
    <property type="entry name" value="TRANSMEMBRANE 9 SUPERFAMILY PROTEIN"/>
    <property type="match status" value="1"/>
</dbReference>
<dbReference type="EMBL" id="LGTL01000004">
    <property type="protein sequence ID" value="KPA83009.1"/>
    <property type="molecule type" value="Genomic_DNA"/>
</dbReference>
<dbReference type="OMA" id="LNYHWWW"/>
<evidence type="ECO:0000256" key="4">
    <source>
        <dbReference type="ARBA" id="ARBA00022729"/>
    </source>
</evidence>
<dbReference type="RefSeq" id="XP_015661447.1">
    <property type="nucleotide sequence ID" value="XM_015799845.1"/>
</dbReference>
<feature type="transmembrane region" description="Helical" evidence="7">
    <location>
        <begin position="442"/>
        <end position="466"/>
    </location>
</feature>
<name>A0A0N0DXI1_LEPPY</name>
<dbReference type="Pfam" id="PF02990">
    <property type="entry name" value="EMP70"/>
    <property type="match status" value="1"/>
</dbReference>
<dbReference type="AlphaFoldDB" id="A0A0N0DXI1"/>
<dbReference type="GO" id="GO:0016020">
    <property type="term" value="C:membrane"/>
    <property type="evidence" value="ECO:0007669"/>
    <property type="project" value="UniProtKB-SubCell"/>
</dbReference>
<feature type="transmembrane region" description="Helical" evidence="7">
    <location>
        <begin position="487"/>
        <end position="508"/>
    </location>
</feature>
<proteinExistence type="inferred from homology"/>
<keyword evidence="9" id="KW-1185">Reference proteome</keyword>
<dbReference type="OrthoDB" id="1666796at2759"/>
<keyword evidence="5 7" id="KW-1133">Transmembrane helix</keyword>
<feature type="transmembrane region" description="Helical" evidence="7">
    <location>
        <begin position="407"/>
        <end position="430"/>
    </location>
</feature>
<reference evidence="8 9" key="1">
    <citation type="submission" date="2015-07" db="EMBL/GenBank/DDBJ databases">
        <title>High-quality genome of monoxenous trypanosomatid Leptomonas pyrrhocoris.</title>
        <authorList>
            <person name="Flegontov P."/>
            <person name="Butenko A."/>
            <person name="Firsov S."/>
            <person name="Vlcek C."/>
            <person name="Logacheva M.D."/>
            <person name="Field M."/>
            <person name="Filatov D."/>
            <person name="Flegontova O."/>
            <person name="Gerasimov E."/>
            <person name="Jackson A.P."/>
            <person name="Kelly S."/>
            <person name="Opperdoes F."/>
            <person name="O'Reilly A."/>
            <person name="Votypka J."/>
            <person name="Yurchenko V."/>
            <person name="Lukes J."/>
        </authorList>
    </citation>
    <scope>NUCLEOTIDE SEQUENCE [LARGE SCALE GENOMIC DNA]</scope>
    <source>
        <strain evidence="8">H10</strain>
    </source>
</reference>
<comment type="subcellular location">
    <subcellularLocation>
        <location evidence="1">Membrane</location>
        <topology evidence="1">Multi-pass membrane protein</topology>
    </subcellularLocation>
</comment>
<accession>A0A0N0DXI1</accession>
<evidence type="ECO:0000256" key="3">
    <source>
        <dbReference type="ARBA" id="ARBA00022692"/>
    </source>
</evidence>
<dbReference type="VEuPathDB" id="TriTrypDB:LpyrH10_04_2900"/>
<dbReference type="GO" id="GO:0072657">
    <property type="term" value="P:protein localization to membrane"/>
    <property type="evidence" value="ECO:0007669"/>
    <property type="project" value="TreeGrafter"/>
</dbReference>
<protein>
    <recommendedName>
        <fullName evidence="7">Transmembrane 9 superfamily member</fullName>
    </recommendedName>
</protein>
<keyword evidence="4" id="KW-0732">Signal</keyword>
<evidence type="ECO:0000313" key="9">
    <source>
        <dbReference type="Proteomes" id="UP000037923"/>
    </source>
</evidence>
<gene>
    <name evidence="8" type="ORF">ABB37_02740</name>
</gene>
<comment type="caution">
    <text evidence="8">The sequence shown here is derived from an EMBL/GenBank/DDBJ whole genome shotgun (WGS) entry which is preliminary data.</text>
</comment>
<evidence type="ECO:0000256" key="2">
    <source>
        <dbReference type="ARBA" id="ARBA00005227"/>
    </source>
</evidence>
<evidence type="ECO:0000256" key="5">
    <source>
        <dbReference type="ARBA" id="ARBA00022989"/>
    </source>
</evidence>
<organism evidence="8 9">
    <name type="scientific">Leptomonas pyrrhocoris</name>
    <name type="common">Firebug parasite</name>
    <dbReference type="NCBI Taxonomy" id="157538"/>
    <lineage>
        <taxon>Eukaryota</taxon>
        <taxon>Discoba</taxon>
        <taxon>Euglenozoa</taxon>
        <taxon>Kinetoplastea</taxon>
        <taxon>Metakinetoplastina</taxon>
        <taxon>Trypanosomatida</taxon>
        <taxon>Trypanosomatidae</taxon>
        <taxon>Leishmaniinae</taxon>
        <taxon>Leptomonas</taxon>
    </lineage>
</organism>
<dbReference type="GeneID" id="26903031"/>
<dbReference type="PANTHER" id="PTHR10766:SF178">
    <property type="entry name" value="TRANSMEMBRANE 9 SUPERFAMILY MEMBER"/>
    <property type="match status" value="1"/>
</dbReference>
<dbReference type="InterPro" id="IPR004240">
    <property type="entry name" value="EMP70"/>
</dbReference>
<dbReference type="RefSeq" id="XP_015661448.1">
    <property type="nucleotide sequence ID" value="XM_015799846.1"/>
</dbReference>
<comment type="similarity">
    <text evidence="2 7">Belongs to the nonaspanin (TM9SF) (TC 9.A.2) family.</text>
</comment>
<feature type="transmembrane region" description="Helical" evidence="7">
    <location>
        <begin position="597"/>
        <end position="624"/>
    </location>
</feature>
<evidence type="ECO:0000256" key="6">
    <source>
        <dbReference type="ARBA" id="ARBA00023136"/>
    </source>
</evidence>
<feature type="transmembrane region" description="Helical" evidence="7">
    <location>
        <begin position="370"/>
        <end position="395"/>
    </location>
</feature>